<dbReference type="eggNOG" id="COG0699">
    <property type="taxonomic scope" value="Bacteria"/>
</dbReference>
<organism evidence="8 9">
    <name type="scientific">Oceanobacillus picturae</name>
    <dbReference type="NCBI Taxonomy" id="171693"/>
    <lineage>
        <taxon>Bacteria</taxon>
        <taxon>Bacillati</taxon>
        <taxon>Bacillota</taxon>
        <taxon>Bacilli</taxon>
        <taxon>Bacillales</taxon>
        <taxon>Bacillaceae</taxon>
        <taxon>Oceanobacillus</taxon>
    </lineage>
</organism>
<dbReference type="GO" id="GO:0003924">
    <property type="term" value="F:GTPase activity"/>
    <property type="evidence" value="ECO:0007669"/>
    <property type="project" value="InterPro"/>
</dbReference>
<reference evidence="8" key="2">
    <citation type="submission" date="2014-03" db="EMBL/GenBank/DDBJ databases">
        <authorList>
            <person name="Urmite Genomes"/>
        </authorList>
    </citation>
    <scope>NUCLEOTIDE SEQUENCE</scope>
    <source>
        <strain evidence="8">S1</strain>
    </source>
</reference>
<evidence type="ECO:0000259" key="7">
    <source>
        <dbReference type="Pfam" id="PF00350"/>
    </source>
</evidence>
<dbReference type="GO" id="GO:0016020">
    <property type="term" value="C:membrane"/>
    <property type="evidence" value="ECO:0007669"/>
    <property type="project" value="UniProtKB-SubCell"/>
</dbReference>
<feature type="coiled-coil region" evidence="6">
    <location>
        <begin position="493"/>
        <end position="540"/>
    </location>
</feature>
<feature type="domain" description="Dynamin N-terminal" evidence="7">
    <location>
        <begin position="60"/>
        <end position="214"/>
    </location>
</feature>
<reference evidence="8" key="1">
    <citation type="submission" date="2014-03" db="EMBL/GenBank/DDBJ databases">
        <title>Draft genome sequencing of Oceanobacillus picturae strain S1 isolated from human gut.</title>
        <authorList>
            <person name="Croce O."/>
            <person name="Lagier J.C."/>
            <person name="Raoult D."/>
        </authorList>
    </citation>
    <scope>NUCLEOTIDE SEQUENCE [LARGE SCALE GENOMIC DNA]</scope>
    <source>
        <strain evidence="8">S1</strain>
    </source>
</reference>
<keyword evidence="6" id="KW-0175">Coiled coil</keyword>
<evidence type="ECO:0000256" key="1">
    <source>
        <dbReference type="ARBA" id="ARBA00004370"/>
    </source>
</evidence>
<dbReference type="SUPFAM" id="SSF52540">
    <property type="entry name" value="P-loop containing nucleoside triphosphate hydrolases"/>
    <property type="match status" value="2"/>
</dbReference>
<dbReference type="Proteomes" id="UP000028863">
    <property type="component" value="Unassembled WGS sequence"/>
</dbReference>
<dbReference type="PANTHER" id="PTHR10465:SF0">
    <property type="entry name" value="SARCALUMENIN"/>
    <property type="match status" value="1"/>
</dbReference>
<dbReference type="InterPro" id="IPR045063">
    <property type="entry name" value="Dynamin_N"/>
</dbReference>
<dbReference type="Pfam" id="PF00350">
    <property type="entry name" value="Dynamin_N"/>
    <property type="match status" value="2"/>
</dbReference>
<keyword evidence="2" id="KW-0547">Nucleotide-binding</keyword>
<evidence type="ECO:0000256" key="2">
    <source>
        <dbReference type="ARBA" id="ARBA00022741"/>
    </source>
</evidence>
<evidence type="ECO:0000256" key="3">
    <source>
        <dbReference type="ARBA" id="ARBA00022801"/>
    </source>
</evidence>
<evidence type="ECO:0000256" key="6">
    <source>
        <dbReference type="SAM" id="Coils"/>
    </source>
</evidence>
<name>W9AGS9_9BACI</name>
<evidence type="ECO:0000313" key="9">
    <source>
        <dbReference type="Proteomes" id="UP000028863"/>
    </source>
</evidence>
<dbReference type="PANTHER" id="PTHR10465">
    <property type="entry name" value="TRANSMEMBRANE GTPASE FZO1"/>
    <property type="match status" value="1"/>
</dbReference>
<protein>
    <submittedName>
        <fullName evidence="8">GTPase Era</fullName>
    </submittedName>
</protein>
<dbReference type="CDD" id="cd09912">
    <property type="entry name" value="DLP_2"/>
    <property type="match status" value="2"/>
</dbReference>
<keyword evidence="3" id="KW-0378">Hydrolase</keyword>
<dbReference type="STRING" id="171693.BN988_00564"/>
<proteinExistence type="predicted"/>
<evidence type="ECO:0000313" key="8">
    <source>
        <dbReference type="EMBL" id="CDO02107.1"/>
    </source>
</evidence>
<feature type="domain" description="Dynamin N-terminal" evidence="7">
    <location>
        <begin position="635"/>
        <end position="858"/>
    </location>
</feature>
<dbReference type="Gene3D" id="3.40.50.300">
    <property type="entry name" value="P-loop containing nucleotide triphosphate hydrolases"/>
    <property type="match status" value="2"/>
</dbReference>
<evidence type="ECO:0000256" key="5">
    <source>
        <dbReference type="ARBA" id="ARBA00023136"/>
    </source>
</evidence>
<dbReference type="AlphaFoldDB" id="W9AGS9"/>
<keyword evidence="5" id="KW-0472">Membrane</keyword>
<keyword evidence="9" id="KW-1185">Reference proteome</keyword>
<keyword evidence="4" id="KW-0342">GTP-binding</keyword>
<comment type="subcellular location">
    <subcellularLocation>
        <location evidence="1">Membrane</location>
    </subcellularLocation>
</comment>
<dbReference type="InterPro" id="IPR027094">
    <property type="entry name" value="Mitofusin_fam"/>
</dbReference>
<dbReference type="GO" id="GO:0005525">
    <property type="term" value="F:GTP binding"/>
    <property type="evidence" value="ECO:0007669"/>
    <property type="project" value="UniProtKB-KW"/>
</dbReference>
<evidence type="ECO:0000256" key="4">
    <source>
        <dbReference type="ARBA" id="ARBA00023134"/>
    </source>
</evidence>
<gene>
    <name evidence="8" type="ORF">BN988_00564</name>
</gene>
<comment type="caution">
    <text evidence="8">The sequence shown here is derived from an EMBL/GenBank/DDBJ whole genome shotgun (WGS) entry which is preliminary data.</text>
</comment>
<sequence length="1219" mass="140739">MRRRKFTERVLELIMLKEEKQLILQKMASIYDHLLDKQDHVNVAKLVDLYEKQQNAQFIISFAGHFSAGKSSMINALLGEDLLPKSPVPTSANIVTISRGEGLIRVYYRDGETIEIKEPYDLELIKKYSKDRELIKQLDIRSYDTVLPKGTVIMDTPGIDAADDADRLMTESAMHLVDVVFYVMDYNHVQSEVNLQFLESLQEKRIPYYVIINQVDKHDDSELPFALFEASIKQTFEQWGISPLRIFYTSLTNRSARYNEFGALQQTINNMIEEESKAYDTTYNALKTIVKAHETYLDSLYIEKMPVVDDKFTYEELLQKKRDLIIQKDVLAEKHKAVKDQMMLETQQTIKNAYLMPATLREKAEQFLASQQPNFKVGLFGSKKKTKEEQEARLLTFLQKLNESVNSSLEWRLKEKLSTILSEYQIHDTELIHIVQGMNVDYTKEDLLRLIKPGATMNSDYVLHYTNDVSADIKSKYKVQAKHVADMVEAKLFEQSSKQLTEWETTIAELERETSNILRLQELEQDLAEEKAVVQKQLEADQPPLKTSELLEEALHQRIEKRKQGSVEGLSQEVKVEYQEDTIKLPDENRVASQNDILPHLDNAMKILEGVPGTKTLVDDLLQKKQRLEKRSYTVALFGAFSAGKSSFANALLGDNVLPVSPNPTTAAVNRIKPVTGAIAHGEVHISVKKRKDLEKDLLEILKVFQPTVTDFEELLNWVKDHNYQQSNQLNPLYQSYLQAMIDGYDEMKEYIGGQLDLQLKDLGPYITDEKKACYIDAIDLYYDCEITRQGVTLVDTPGADSVNARHTNTAFTYIKHADAILYVTYYNHALSRADKDFLMQLGRVKDTFELDKMFFLVNAADLAENEQELKLVTDYVQEQLIQLGIRFPRLYPVSSKVSLLEKKQARPLNKGMARFEETFYSFIKHDLSSLTVASAVRDMERALSTLTHFLNSSKLDQKEREQYELALSNKKYEMIQDIQEYKTDVLSNQMKQKITKQLFHVLERYTIRFHDMFKETFNPTTITQSGKAAQPELKLALQQLLEYTAFELLQEVQAVALRIEALVNKLLQEIYHDLYTRLNARDAQFQVADLEMVTLETPVFEKGLQSVSAKEFSAVLASYRGTKAFFAQNEKEKMKEALFQQIRPMASTYLDEIRLVLEQQYDIQWQENVSEIQQQLQFRVEQYVEESLAALTIPLNTDILTEKRQKLVDILTNHNTKD</sequence>
<accession>W9AGS9</accession>
<dbReference type="InterPro" id="IPR027417">
    <property type="entry name" value="P-loop_NTPase"/>
</dbReference>
<dbReference type="EMBL" id="CCAX010000001">
    <property type="protein sequence ID" value="CDO02107.1"/>
    <property type="molecule type" value="Genomic_DNA"/>
</dbReference>